<gene>
    <name evidence="1" type="ORF">KDA27_18610</name>
</gene>
<comment type="caution">
    <text evidence="1">The sequence shown here is derived from an EMBL/GenBank/DDBJ whole genome shotgun (WGS) entry which is preliminary data.</text>
</comment>
<name>A0A956NEB5_UNCEI</name>
<dbReference type="EMBL" id="JAGQHS010000122">
    <property type="protein sequence ID" value="MCA9757810.1"/>
    <property type="molecule type" value="Genomic_DNA"/>
</dbReference>
<evidence type="ECO:0000313" key="1">
    <source>
        <dbReference type="EMBL" id="MCA9757810.1"/>
    </source>
</evidence>
<reference evidence="1" key="1">
    <citation type="submission" date="2020-04" db="EMBL/GenBank/DDBJ databases">
        <authorList>
            <person name="Zhang T."/>
        </authorList>
    </citation>
    <scope>NUCLEOTIDE SEQUENCE</scope>
    <source>
        <strain evidence="1">HKST-UBA02</strain>
    </source>
</reference>
<evidence type="ECO:0000313" key="2">
    <source>
        <dbReference type="Proteomes" id="UP000739538"/>
    </source>
</evidence>
<sequence length="148" mass="16935">NSYGADVEGARPFRSFRSFVNGDSTAVVPMPDVDYQSYGDYRTWMVKTVEFAEQEVKCIRNEYTSSPGHDASTPPNYFFEYILLTGGHWAGPIEVAEIVVTLEDIPPDAVQHISPSWYDRSGNEIRWHYGGPKDETRPTMEDIHVRWQ</sequence>
<organism evidence="1 2">
    <name type="scientific">Eiseniibacteriota bacterium</name>
    <dbReference type="NCBI Taxonomy" id="2212470"/>
    <lineage>
        <taxon>Bacteria</taxon>
        <taxon>Candidatus Eiseniibacteriota</taxon>
    </lineage>
</organism>
<dbReference type="AlphaFoldDB" id="A0A956NEB5"/>
<reference evidence="1" key="2">
    <citation type="journal article" date="2021" name="Microbiome">
        <title>Successional dynamics and alternative stable states in a saline activated sludge microbial community over 9 years.</title>
        <authorList>
            <person name="Wang Y."/>
            <person name="Ye J."/>
            <person name="Ju F."/>
            <person name="Liu L."/>
            <person name="Boyd J.A."/>
            <person name="Deng Y."/>
            <person name="Parks D.H."/>
            <person name="Jiang X."/>
            <person name="Yin X."/>
            <person name="Woodcroft B.J."/>
            <person name="Tyson G.W."/>
            <person name="Hugenholtz P."/>
            <person name="Polz M.F."/>
            <person name="Zhang T."/>
        </authorList>
    </citation>
    <scope>NUCLEOTIDE SEQUENCE</scope>
    <source>
        <strain evidence="1">HKST-UBA02</strain>
    </source>
</reference>
<proteinExistence type="predicted"/>
<dbReference type="Gene3D" id="2.60.40.3680">
    <property type="match status" value="1"/>
</dbReference>
<accession>A0A956NEB5</accession>
<feature type="non-terminal residue" evidence="1">
    <location>
        <position position="1"/>
    </location>
</feature>
<dbReference type="Proteomes" id="UP000739538">
    <property type="component" value="Unassembled WGS sequence"/>
</dbReference>
<protein>
    <submittedName>
        <fullName evidence="1">Uncharacterized protein</fullName>
    </submittedName>
</protein>